<feature type="chain" id="PRO_5045087262" evidence="7">
    <location>
        <begin position="24"/>
        <end position="298"/>
    </location>
</feature>
<dbReference type="Pfam" id="PF01297">
    <property type="entry name" value="ZnuA"/>
    <property type="match status" value="1"/>
</dbReference>
<protein>
    <submittedName>
        <fullName evidence="8">Metal ABC transporter substrate-binding protein</fullName>
    </submittedName>
</protein>
<dbReference type="Gene3D" id="3.40.50.1980">
    <property type="entry name" value="Nitrogenase molybdenum iron protein domain"/>
    <property type="match status" value="2"/>
</dbReference>
<dbReference type="InterPro" id="IPR050492">
    <property type="entry name" value="Bact_metal-bind_prot9"/>
</dbReference>
<evidence type="ECO:0000256" key="4">
    <source>
        <dbReference type="ARBA" id="ARBA00022723"/>
    </source>
</evidence>
<reference evidence="8 9" key="1">
    <citation type="submission" date="2020-09" db="EMBL/GenBank/DDBJ databases">
        <title>Marinomonas sp. nov., isolated from the cysticercosis algae of Qingdao, China.</title>
        <authorList>
            <person name="Sun X."/>
        </authorList>
    </citation>
    <scope>NUCLEOTIDE SEQUENCE [LARGE SCALE GENOMIC DNA]</scope>
    <source>
        <strain evidence="8 9">SM2066</strain>
    </source>
</reference>
<dbReference type="InterPro" id="IPR006128">
    <property type="entry name" value="Lipoprotein_PsaA-like"/>
</dbReference>
<dbReference type="EMBL" id="JACYFC010000003">
    <property type="protein sequence ID" value="MBD5771643.1"/>
    <property type="molecule type" value="Genomic_DNA"/>
</dbReference>
<dbReference type="PANTHER" id="PTHR42953:SF1">
    <property type="entry name" value="METAL-BINDING PROTEIN HI_0362-RELATED"/>
    <property type="match status" value="1"/>
</dbReference>
<evidence type="ECO:0000256" key="7">
    <source>
        <dbReference type="SAM" id="SignalP"/>
    </source>
</evidence>
<feature type="signal peptide" evidence="7">
    <location>
        <begin position="1"/>
        <end position="23"/>
    </location>
</feature>
<dbReference type="PRINTS" id="PR00690">
    <property type="entry name" value="ADHESNFAMILY"/>
</dbReference>
<keyword evidence="3 6" id="KW-0813">Transport</keyword>
<name>A0ABR8P0E4_9GAMM</name>
<sequence length="298" mass="32915">MYRSIFSSIILFLFLLAVPQLYAAQDGKFKVVTTFTVIADMVRNVAGSAAVVSSITKPDAEIHNYQPTPRDIVRSQDADLIIYNGMNLELWFDKFFKNLDGVHRVVVTEGIVPMGITQGPYAGKPNPHAWMSAKDALIYVDNIRAALVKYDGKNAATYNANAQKYSAEITAAVEPFRAIFAALPEGNRWLVTSEGAFSYLTRDFGLKELYLWPINADAQGTPQQVRNVIDKIREHKITDVFSESTISPAPVQQVARETGARYSGVLYVDSLSSPDGPVPTYIDLLKVTLKTITDGLSK</sequence>
<evidence type="ECO:0000256" key="5">
    <source>
        <dbReference type="ARBA" id="ARBA00022729"/>
    </source>
</evidence>
<evidence type="ECO:0000256" key="2">
    <source>
        <dbReference type="ARBA" id="ARBA00011028"/>
    </source>
</evidence>
<gene>
    <name evidence="8" type="ORF">IF202_11330</name>
</gene>
<evidence type="ECO:0000313" key="8">
    <source>
        <dbReference type="EMBL" id="MBD5771643.1"/>
    </source>
</evidence>
<evidence type="ECO:0000313" key="9">
    <source>
        <dbReference type="Proteomes" id="UP000604161"/>
    </source>
</evidence>
<comment type="similarity">
    <text evidence="2 6">Belongs to the bacterial solute-binding protein 9 family.</text>
</comment>
<keyword evidence="9" id="KW-1185">Reference proteome</keyword>
<organism evidence="8 9">
    <name type="scientific">Marinomonas colpomeniae</name>
    <dbReference type="NCBI Taxonomy" id="2774408"/>
    <lineage>
        <taxon>Bacteria</taxon>
        <taxon>Pseudomonadati</taxon>
        <taxon>Pseudomonadota</taxon>
        <taxon>Gammaproteobacteria</taxon>
        <taxon>Oceanospirillales</taxon>
        <taxon>Oceanospirillaceae</taxon>
        <taxon>Marinomonas</taxon>
    </lineage>
</organism>
<dbReference type="SUPFAM" id="SSF53807">
    <property type="entry name" value="Helical backbone' metal receptor"/>
    <property type="match status" value="1"/>
</dbReference>
<evidence type="ECO:0000256" key="3">
    <source>
        <dbReference type="ARBA" id="ARBA00022448"/>
    </source>
</evidence>
<dbReference type="CDD" id="cd01137">
    <property type="entry name" value="PsaA"/>
    <property type="match status" value="1"/>
</dbReference>
<proteinExistence type="inferred from homology"/>
<dbReference type="Proteomes" id="UP000604161">
    <property type="component" value="Unassembled WGS sequence"/>
</dbReference>
<comment type="subcellular location">
    <subcellularLocation>
        <location evidence="1">Cell envelope</location>
    </subcellularLocation>
</comment>
<evidence type="ECO:0000256" key="1">
    <source>
        <dbReference type="ARBA" id="ARBA00004196"/>
    </source>
</evidence>
<comment type="caution">
    <text evidence="8">The sequence shown here is derived from an EMBL/GenBank/DDBJ whole genome shotgun (WGS) entry which is preliminary data.</text>
</comment>
<dbReference type="PANTHER" id="PTHR42953">
    <property type="entry name" value="HIGH-AFFINITY ZINC UPTAKE SYSTEM PROTEIN ZNUA-RELATED"/>
    <property type="match status" value="1"/>
</dbReference>
<dbReference type="InterPro" id="IPR006129">
    <property type="entry name" value="AdhesinB"/>
</dbReference>
<keyword evidence="4" id="KW-0479">Metal-binding</keyword>
<dbReference type="PRINTS" id="PR00691">
    <property type="entry name" value="ADHESINB"/>
</dbReference>
<keyword evidence="5 7" id="KW-0732">Signal</keyword>
<dbReference type="InterPro" id="IPR006127">
    <property type="entry name" value="ZnuA-like"/>
</dbReference>
<evidence type="ECO:0000256" key="6">
    <source>
        <dbReference type="RuleBase" id="RU003512"/>
    </source>
</evidence>
<accession>A0ABR8P0E4</accession>
<dbReference type="RefSeq" id="WP_191595009.1">
    <property type="nucleotide sequence ID" value="NZ_JACYFC010000003.1"/>
</dbReference>